<comment type="caution">
    <text evidence="2">The sequence shown here is derived from an EMBL/GenBank/DDBJ whole genome shotgun (WGS) entry which is preliminary data.</text>
</comment>
<dbReference type="Proteomes" id="UP000554837">
    <property type="component" value="Unassembled WGS sequence"/>
</dbReference>
<evidence type="ECO:0000313" key="2">
    <source>
        <dbReference type="EMBL" id="MBB5203068.1"/>
    </source>
</evidence>
<evidence type="ECO:0000313" key="3">
    <source>
        <dbReference type="Proteomes" id="UP000554837"/>
    </source>
</evidence>
<accession>A0A840S0Z3</accession>
<keyword evidence="3" id="KW-1185">Reference proteome</keyword>
<organism evidence="2 3">
    <name type="scientific">Inhella inkyongensis</name>
    <dbReference type="NCBI Taxonomy" id="392593"/>
    <lineage>
        <taxon>Bacteria</taxon>
        <taxon>Pseudomonadati</taxon>
        <taxon>Pseudomonadota</taxon>
        <taxon>Betaproteobacteria</taxon>
        <taxon>Burkholderiales</taxon>
        <taxon>Sphaerotilaceae</taxon>
        <taxon>Inhella</taxon>
    </lineage>
</organism>
<name>A0A840S0Z3_9BURK</name>
<protein>
    <submittedName>
        <fullName evidence="2">Uncharacterized protein</fullName>
    </submittedName>
</protein>
<reference evidence="2 3" key="1">
    <citation type="submission" date="2020-08" db="EMBL/GenBank/DDBJ databases">
        <title>Genomic Encyclopedia of Type Strains, Phase IV (KMG-IV): sequencing the most valuable type-strain genomes for metagenomic binning, comparative biology and taxonomic classification.</title>
        <authorList>
            <person name="Goeker M."/>
        </authorList>
    </citation>
    <scope>NUCLEOTIDE SEQUENCE [LARGE SCALE GENOMIC DNA]</scope>
    <source>
        <strain evidence="2 3">DSM 23958</strain>
    </source>
</reference>
<keyword evidence="1" id="KW-1133">Transmembrane helix</keyword>
<dbReference type="EMBL" id="JACHHO010000001">
    <property type="protein sequence ID" value="MBB5203068.1"/>
    <property type="molecule type" value="Genomic_DNA"/>
</dbReference>
<gene>
    <name evidence="2" type="ORF">HNQ51_000361</name>
</gene>
<keyword evidence="1" id="KW-0812">Transmembrane</keyword>
<dbReference type="AlphaFoldDB" id="A0A840S0Z3"/>
<keyword evidence="1" id="KW-0472">Membrane</keyword>
<sequence length="73" mass="8035">MTTKSLFWLAAAFAALSTVLLTVWVFNGVMDWVRLLPREEARALTPLLMASSGVTAALGAAWRHKKTRSDDES</sequence>
<dbReference type="RefSeq" id="WP_138857850.1">
    <property type="nucleotide sequence ID" value="NZ_CP040709.1"/>
</dbReference>
<evidence type="ECO:0000256" key="1">
    <source>
        <dbReference type="SAM" id="Phobius"/>
    </source>
</evidence>
<proteinExistence type="predicted"/>
<feature type="transmembrane region" description="Helical" evidence="1">
    <location>
        <begin position="45"/>
        <end position="62"/>
    </location>
</feature>